<sequence length="120" mass="13267">MSDCPQCHQSVDVQAVKCPYCQTPLKGFGHPGIPLHQANSEGFLCQSCTYHEDDTCNYPQRPYAKTCTLYHDKSQPLVPVIHTPYSQSGSLGGLNRWVRRHPGSIAVVAIALISLFLALR</sequence>
<organism evidence="2 3">
    <name type="scientific">Phormidium pseudopriestleyi FRX01</name>
    <dbReference type="NCBI Taxonomy" id="1759528"/>
    <lineage>
        <taxon>Bacteria</taxon>
        <taxon>Bacillati</taxon>
        <taxon>Cyanobacteriota</taxon>
        <taxon>Cyanophyceae</taxon>
        <taxon>Oscillatoriophycideae</taxon>
        <taxon>Oscillatoriales</taxon>
        <taxon>Oscillatoriaceae</taxon>
        <taxon>Phormidium</taxon>
    </lineage>
</organism>
<evidence type="ECO:0000313" key="3">
    <source>
        <dbReference type="Proteomes" id="UP000664844"/>
    </source>
</evidence>
<proteinExistence type="predicted"/>
<keyword evidence="1" id="KW-0812">Transmembrane</keyword>
<dbReference type="EMBL" id="JAFLQW010000179">
    <property type="protein sequence ID" value="MBO0348747.1"/>
    <property type="molecule type" value="Genomic_DNA"/>
</dbReference>
<reference evidence="2 3" key="1">
    <citation type="submission" date="2021-03" db="EMBL/GenBank/DDBJ databases">
        <title>Metabolic Capacity of the Antarctic Cyanobacterium Phormidium pseudopriestleyi that Sustains Oxygenic Photosynthesis in the Presence of Hydrogen Sulfide.</title>
        <authorList>
            <person name="Lumian J.E."/>
            <person name="Jungblut A.D."/>
            <person name="Dillon M.L."/>
            <person name="Hawes I."/>
            <person name="Doran P.T."/>
            <person name="Mackey T.J."/>
            <person name="Dick G.J."/>
            <person name="Grettenberger C.L."/>
            <person name="Sumner D.Y."/>
        </authorList>
    </citation>
    <scope>NUCLEOTIDE SEQUENCE [LARGE SCALE GENOMIC DNA]</scope>
    <source>
        <strain evidence="2 3">FRX01</strain>
    </source>
</reference>
<evidence type="ECO:0000313" key="2">
    <source>
        <dbReference type="EMBL" id="MBO0348747.1"/>
    </source>
</evidence>
<keyword evidence="1" id="KW-0472">Membrane</keyword>
<evidence type="ECO:0000256" key="1">
    <source>
        <dbReference type="SAM" id="Phobius"/>
    </source>
</evidence>
<gene>
    <name evidence="2" type="ORF">J0895_06455</name>
</gene>
<dbReference type="Proteomes" id="UP000664844">
    <property type="component" value="Unassembled WGS sequence"/>
</dbReference>
<comment type="caution">
    <text evidence="2">The sequence shown here is derived from an EMBL/GenBank/DDBJ whole genome shotgun (WGS) entry which is preliminary data.</text>
</comment>
<keyword evidence="1" id="KW-1133">Transmembrane helix</keyword>
<feature type="transmembrane region" description="Helical" evidence="1">
    <location>
        <begin position="101"/>
        <end position="119"/>
    </location>
</feature>
<keyword evidence="3" id="KW-1185">Reference proteome</keyword>
<protein>
    <submittedName>
        <fullName evidence="2">Zinc ribbon domain-containing protein</fullName>
    </submittedName>
</protein>
<name>A0ABS3FQX6_9CYAN</name>
<accession>A0ABS3FQX6</accession>
<dbReference type="RefSeq" id="WP_207087288.1">
    <property type="nucleotide sequence ID" value="NZ_JAFLQW010000179.1"/>
</dbReference>